<name>A0A9P4V905_9PLEO</name>
<organism evidence="3 4">
    <name type="scientific">Polyplosphaeria fusca</name>
    <dbReference type="NCBI Taxonomy" id="682080"/>
    <lineage>
        <taxon>Eukaryota</taxon>
        <taxon>Fungi</taxon>
        <taxon>Dikarya</taxon>
        <taxon>Ascomycota</taxon>
        <taxon>Pezizomycotina</taxon>
        <taxon>Dothideomycetes</taxon>
        <taxon>Pleosporomycetidae</taxon>
        <taxon>Pleosporales</taxon>
        <taxon>Tetraplosphaeriaceae</taxon>
        <taxon>Polyplosphaeria</taxon>
    </lineage>
</organism>
<evidence type="ECO:0000313" key="4">
    <source>
        <dbReference type="Proteomes" id="UP000799444"/>
    </source>
</evidence>
<evidence type="ECO:0000256" key="1">
    <source>
        <dbReference type="ARBA" id="ARBA00011738"/>
    </source>
</evidence>
<reference evidence="3" key="1">
    <citation type="journal article" date="2020" name="Stud. Mycol.">
        <title>101 Dothideomycetes genomes: a test case for predicting lifestyles and emergence of pathogens.</title>
        <authorList>
            <person name="Haridas S."/>
            <person name="Albert R."/>
            <person name="Binder M."/>
            <person name="Bloem J."/>
            <person name="Labutti K."/>
            <person name="Salamov A."/>
            <person name="Andreopoulos B."/>
            <person name="Baker S."/>
            <person name="Barry K."/>
            <person name="Bills G."/>
            <person name="Bluhm B."/>
            <person name="Cannon C."/>
            <person name="Castanera R."/>
            <person name="Culley D."/>
            <person name="Daum C."/>
            <person name="Ezra D."/>
            <person name="Gonzalez J."/>
            <person name="Henrissat B."/>
            <person name="Kuo A."/>
            <person name="Liang C."/>
            <person name="Lipzen A."/>
            <person name="Lutzoni F."/>
            <person name="Magnuson J."/>
            <person name="Mondo S."/>
            <person name="Nolan M."/>
            <person name="Ohm R."/>
            <person name="Pangilinan J."/>
            <person name="Park H.-J."/>
            <person name="Ramirez L."/>
            <person name="Alfaro M."/>
            <person name="Sun H."/>
            <person name="Tritt A."/>
            <person name="Yoshinaga Y."/>
            <person name="Zwiers L.-H."/>
            <person name="Turgeon B."/>
            <person name="Goodwin S."/>
            <person name="Spatafora J."/>
            <person name="Crous P."/>
            <person name="Grigoriev I."/>
        </authorList>
    </citation>
    <scope>NUCLEOTIDE SEQUENCE</scope>
    <source>
        <strain evidence="3">CBS 125425</strain>
    </source>
</reference>
<dbReference type="Gene3D" id="3.30.70.100">
    <property type="match status" value="1"/>
</dbReference>
<evidence type="ECO:0000313" key="3">
    <source>
        <dbReference type="EMBL" id="KAF2740863.1"/>
    </source>
</evidence>
<dbReference type="SMART" id="SM00886">
    <property type="entry name" value="Dabb"/>
    <property type="match status" value="1"/>
</dbReference>
<dbReference type="Pfam" id="PF07876">
    <property type="entry name" value="Dabb"/>
    <property type="match status" value="1"/>
</dbReference>
<proteinExistence type="predicted"/>
<sequence>MIVPKNKAFGWVLLIGLGVLLLLADPKYSPIAWVLGVLFPSPQLPPYISHVVLFQFKPGTAPVAVKEVTSKMFGLKKSCIHPSTGNRYIQSITGGKDISTEALQNGMTHAFILRFQTKEHRDYYLSEDPVHRAFRETASTVLERVQVIDFQEGVFH</sequence>
<dbReference type="AlphaFoldDB" id="A0A9P4V905"/>
<dbReference type="EMBL" id="ML996099">
    <property type="protein sequence ID" value="KAF2740863.1"/>
    <property type="molecule type" value="Genomic_DNA"/>
</dbReference>
<gene>
    <name evidence="3" type="ORF">EJ04DRAFT_424059</name>
</gene>
<feature type="domain" description="Stress-response A/B barrel" evidence="2">
    <location>
        <begin position="48"/>
        <end position="150"/>
    </location>
</feature>
<dbReference type="PANTHER" id="PTHR33178">
    <property type="match status" value="1"/>
</dbReference>
<dbReference type="PANTHER" id="PTHR33178:SF10">
    <property type="entry name" value="STRESS-RESPONSE A_B BARREL DOMAIN-CONTAINING PROTEIN"/>
    <property type="match status" value="1"/>
</dbReference>
<dbReference type="OrthoDB" id="1601230at2759"/>
<protein>
    <recommendedName>
        <fullName evidence="2">Stress-response A/B barrel domain-containing protein</fullName>
    </recommendedName>
</protein>
<keyword evidence="4" id="KW-1185">Reference proteome</keyword>
<dbReference type="InterPro" id="IPR011008">
    <property type="entry name" value="Dimeric_a/b-barrel"/>
</dbReference>
<accession>A0A9P4V905</accession>
<comment type="subunit">
    <text evidence="1">Homodimer.</text>
</comment>
<dbReference type="InterPro" id="IPR013097">
    <property type="entry name" value="Dabb"/>
</dbReference>
<dbReference type="Proteomes" id="UP000799444">
    <property type="component" value="Unassembled WGS sequence"/>
</dbReference>
<dbReference type="PROSITE" id="PS51502">
    <property type="entry name" value="S_R_A_B_BARREL"/>
    <property type="match status" value="1"/>
</dbReference>
<dbReference type="SUPFAM" id="SSF54909">
    <property type="entry name" value="Dimeric alpha+beta barrel"/>
    <property type="match status" value="1"/>
</dbReference>
<evidence type="ECO:0000259" key="2">
    <source>
        <dbReference type="PROSITE" id="PS51502"/>
    </source>
</evidence>
<comment type="caution">
    <text evidence="3">The sequence shown here is derived from an EMBL/GenBank/DDBJ whole genome shotgun (WGS) entry which is preliminary data.</text>
</comment>
<dbReference type="InterPro" id="IPR044662">
    <property type="entry name" value="HS1/DABB1-like"/>
</dbReference>